<evidence type="ECO:0000256" key="2">
    <source>
        <dbReference type="ARBA" id="ARBA00012528"/>
    </source>
</evidence>
<feature type="transmembrane region" description="Helical" evidence="4">
    <location>
        <begin position="60"/>
        <end position="80"/>
    </location>
</feature>
<dbReference type="EC" id="2.7.7.65" evidence="2"/>
<dbReference type="InterPro" id="IPR050469">
    <property type="entry name" value="Diguanylate_Cyclase"/>
</dbReference>
<dbReference type="PANTHER" id="PTHR45138">
    <property type="entry name" value="REGULATORY COMPONENTS OF SENSORY TRANSDUCTION SYSTEM"/>
    <property type="match status" value="1"/>
</dbReference>
<dbReference type="SUPFAM" id="SSF55073">
    <property type="entry name" value="Nucleotide cyclase"/>
    <property type="match status" value="1"/>
</dbReference>
<evidence type="ECO:0000259" key="5">
    <source>
        <dbReference type="PROSITE" id="PS50887"/>
    </source>
</evidence>
<keyword evidence="7" id="KW-1185">Reference proteome</keyword>
<comment type="catalytic activity">
    <reaction evidence="3">
        <text>2 GTP = 3',3'-c-di-GMP + 2 diphosphate</text>
        <dbReference type="Rhea" id="RHEA:24898"/>
        <dbReference type="ChEBI" id="CHEBI:33019"/>
        <dbReference type="ChEBI" id="CHEBI:37565"/>
        <dbReference type="ChEBI" id="CHEBI:58805"/>
        <dbReference type="EC" id="2.7.7.65"/>
    </reaction>
</comment>
<reference evidence="6" key="2">
    <citation type="submission" date="2020-09" db="EMBL/GenBank/DDBJ databases">
        <authorList>
            <person name="Sun Q."/>
            <person name="Kim S."/>
        </authorList>
    </citation>
    <scope>NUCLEOTIDE SEQUENCE</scope>
    <source>
        <strain evidence="6">KCTC 23430</strain>
    </source>
</reference>
<sequence>MKRVLGERIAGDLVASGVSAVASSPEEMRRDRRANLHILFLLAVILAPLAYRHWSTGEWLPAAAALVLSAVFVANLWMILRRRSGFLSPPTVLLLTIPLVILSVMFGQEYSLFWMYPLMVAVPSILRTGAGMWLGAPCLMVVIPAVFLEFETGMALIMLVSMIHTLLVSWWLMRAVNQQSSRYRNLVIHDALTGAKNRRHFEEELASAFSLWQRHKRISALIMLDVDHFKAVNDELGHAAGDEVLKALVALIQERIRGADTVFRYGGEEFAILLPETTVSRALVLANELRDRVKTSHMLPERRVTISLGVCDPSVAESADDWLRQADAALYRAKAAGRDRAQQVASLVQLPEPLGDALPIWR</sequence>
<dbReference type="Pfam" id="PF00990">
    <property type="entry name" value="GGDEF"/>
    <property type="match status" value="1"/>
</dbReference>
<dbReference type="NCBIfam" id="TIGR00254">
    <property type="entry name" value="GGDEF"/>
    <property type="match status" value="1"/>
</dbReference>
<proteinExistence type="predicted"/>
<feature type="transmembrane region" description="Helical" evidence="4">
    <location>
        <begin position="36"/>
        <end position="54"/>
    </location>
</feature>
<dbReference type="GO" id="GO:1902201">
    <property type="term" value="P:negative regulation of bacterial-type flagellum-dependent cell motility"/>
    <property type="evidence" value="ECO:0007669"/>
    <property type="project" value="TreeGrafter"/>
</dbReference>
<feature type="transmembrane region" description="Helical" evidence="4">
    <location>
        <begin position="92"/>
        <end position="110"/>
    </location>
</feature>
<comment type="cofactor">
    <cofactor evidence="1">
        <name>Mg(2+)</name>
        <dbReference type="ChEBI" id="CHEBI:18420"/>
    </cofactor>
</comment>
<dbReference type="InterPro" id="IPR029787">
    <property type="entry name" value="Nucleotide_cyclase"/>
</dbReference>
<feature type="domain" description="GGDEF" evidence="5">
    <location>
        <begin position="217"/>
        <end position="346"/>
    </location>
</feature>
<keyword evidence="4" id="KW-0812">Transmembrane</keyword>
<feature type="transmembrane region" description="Helical" evidence="4">
    <location>
        <begin position="155"/>
        <end position="173"/>
    </location>
</feature>
<dbReference type="SMART" id="SM00267">
    <property type="entry name" value="GGDEF"/>
    <property type="match status" value="1"/>
</dbReference>
<organism evidence="6 7">
    <name type="scientific">Parahalioglobus pacificus</name>
    <dbReference type="NCBI Taxonomy" id="930806"/>
    <lineage>
        <taxon>Bacteria</taxon>
        <taxon>Pseudomonadati</taxon>
        <taxon>Pseudomonadota</taxon>
        <taxon>Gammaproteobacteria</taxon>
        <taxon>Cellvibrionales</taxon>
        <taxon>Halieaceae</taxon>
        <taxon>Parahalioglobus</taxon>
    </lineage>
</organism>
<dbReference type="Gene3D" id="3.30.70.270">
    <property type="match status" value="1"/>
</dbReference>
<comment type="caution">
    <text evidence="6">The sequence shown here is derived from an EMBL/GenBank/DDBJ whole genome shotgun (WGS) entry which is preliminary data.</text>
</comment>
<dbReference type="GO" id="GO:0043709">
    <property type="term" value="P:cell adhesion involved in single-species biofilm formation"/>
    <property type="evidence" value="ECO:0007669"/>
    <property type="project" value="TreeGrafter"/>
</dbReference>
<keyword evidence="4" id="KW-1133">Transmembrane helix</keyword>
<dbReference type="InterPro" id="IPR000160">
    <property type="entry name" value="GGDEF_dom"/>
</dbReference>
<keyword evidence="4" id="KW-0472">Membrane</keyword>
<feature type="transmembrane region" description="Helical" evidence="4">
    <location>
        <begin position="130"/>
        <end position="148"/>
    </location>
</feature>
<dbReference type="RefSeq" id="WP_189477692.1">
    <property type="nucleotide sequence ID" value="NZ_BMYM01000002.1"/>
</dbReference>
<dbReference type="Proteomes" id="UP000644693">
    <property type="component" value="Unassembled WGS sequence"/>
</dbReference>
<reference evidence="6" key="1">
    <citation type="journal article" date="2014" name="Int. J. Syst. Evol. Microbiol.">
        <title>Complete genome sequence of Corynebacterium casei LMG S-19264T (=DSM 44701T), isolated from a smear-ripened cheese.</title>
        <authorList>
            <consortium name="US DOE Joint Genome Institute (JGI-PGF)"/>
            <person name="Walter F."/>
            <person name="Albersmeier A."/>
            <person name="Kalinowski J."/>
            <person name="Ruckert C."/>
        </authorList>
    </citation>
    <scope>NUCLEOTIDE SEQUENCE</scope>
    <source>
        <strain evidence="6">KCTC 23430</strain>
    </source>
</reference>
<evidence type="ECO:0000313" key="6">
    <source>
        <dbReference type="EMBL" id="GHD34507.1"/>
    </source>
</evidence>
<dbReference type="PROSITE" id="PS50887">
    <property type="entry name" value="GGDEF"/>
    <property type="match status" value="1"/>
</dbReference>
<evidence type="ECO:0000256" key="1">
    <source>
        <dbReference type="ARBA" id="ARBA00001946"/>
    </source>
</evidence>
<dbReference type="FunFam" id="3.30.70.270:FF:000001">
    <property type="entry name" value="Diguanylate cyclase domain protein"/>
    <property type="match status" value="1"/>
</dbReference>
<evidence type="ECO:0000256" key="4">
    <source>
        <dbReference type="SAM" id="Phobius"/>
    </source>
</evidence>
<dbReference type="InterPro" id="IPR043128">
    <property type="entry name" value="Rev_trsase/Diguanyl_cyclase"/>
</dbReference>
<dbReference type="AlphaFoldDB" id="A0A918XKF1"/>
<gene>
    <name evidence="6" type="ORF">GCM10007053_20310</name>
</gene>
<dbReference type="GO" id="GO:0052621">
    <property type="term" value="F:diguanylate cyclase activity"/>
    <property type="evidence" value="ECO:0007669"/>
    <property type="project" value="UniProtKB-EC"/>
</dbReference>
<evidence type="ECO:0000313" key="7">
    <source>
        <dbReference type="Proteomes" id="UP000644693"/>
    </source>
</evidence>
<protein>
    <recommendedName>
        <fullName evidence="2">diguanylate cyclase</fullName>
        <ecNumber evidence="2">2.7.7.65</ecNumber>
    </recommendedName>
</protein>
<dbReference type="EMBL" id="BMYM01000002">
    <property type="protein sequence ID" value="GHD34507.1"/>
    <property type="molecule type" value="Genomic_DNA"/>
</dbReference>
<dbReference type="CDD" id="cd01949">
    <property type="entry name" value="GGDEF"/>
    <property type="match status" value="1"/>
</dbReference>
<evidence type="ECO:0000256" key="3">
    <source>
        <dbReference type="ARBA" id="ARBA00034247"/>
    </source>
</evidence>
<name>A0A918XKF1_9GAMM</name>
<dbReference type="GO" id="GO:0005886">
    <property type="term" value="C:plasma membrane"/>
    <property type="evidence" value="ECO:0007669"/>
    <property type="project" value="TreeGrafter"/>
</dbReference>
<dbReference type="PANTHER" id="PTHR45138:SF9">
    <property type="entry name" value="DIGUANYLATE CYCLASE DGCM-RELATED"/>
    <property type="match status" value="1"/>
</dbReference>
<accession>A0A918XKF1</accession>